<dbReference type="NCBIfam" id="TIGR02532">
    <property type="entry name" value="IV_pilin_GFxxxE"/>
    <property type="match status" value="1"/>
</dbReference>
<dbReference type="STRING" id="1802126.A3B25_00515"/>
<evidence type="ECO:0000313" key="2">
    <source>
        <dbReference type="EMBL" id="OGZ53571.1"/>
    </source>
</evidence>
<reference evidence="2 3" key="1">
    <citation type="journal article" date="2016" name="Nat. Commun.">
        <title>Thousands of microbial genomes shed light on interconnected biogeochemical processes in an aquifer system.</title>
        <authorList>
            <person name="Anantharaman K."/>
            <person name="Brown C.T."/>
            <person name="Hug L.A."/>
            <person name="Sharon I."/>
            <person name="Castelle C.J."/>
            <person name="Probst A.J."/>
            <person name="Thomas B.C."/>
            <person name="Singh A."/>
            <person name="Wilkins M.J."/>
            <person name="Karaoz U."/>
            <person name="Brodie E.L."/>
            <person name="Williams K.H."/>
            <person name="Hubbard S.S."/>
            <person name="Banfield J.F."/>
        </authorList>
    </citation>
    <scope>NUCLEOTIDE SEQUENCE [LARGE SCALE GENOMIC DNA]</scope>
</reference>
<dbReference type="PROSITE" id="PS00409">
    <property type="entry name" value="PROKAR_NTER_METHYL"/>
    <property type="match status" value="1"/>
</dbReference>
<sequence length="162" mass="16993">MGAKARDSKGFSLIELLIVTAIIVIISGVSLLNLLGSRNRTNLDSSVRKISALLREAQSRSVAQESGVMWGVHFQNNTSTAPFYALFYDTYGSSTVVEQYILPSLVSYATSSIGQGSSLEITFAQISGFPSASTSVALVLTVGGTVATSSVVRVSSSGLIGY</sequence>
<dbReference type="InterPro" id="IPR012902">
    <property type="entry name" value="N_methyl_site"/>
</dbReference>
<evidence type="ECO:0008006" key="4">
    <source>
        <dbReference type="Google" id="ProtNLM"/>
    </source>
</evidence>
<comment type="caution">
    <text evidence="2">The sequence shown here is derived from an EMBL/GenBank/DDBJ whole genome shotgun (WGS) entry which is preliminary data.</text>
</comment>
<gene>
    <name evidence="2" type="ORF">A3B25_00515</name>
</gene>
<dbReference type="EMBL" id="MHNW01000015">
    <property type="protein sequence ID" value="OGZ53571.1"/>
    <property type="molecule type" value="Genomic_DNA"/>
</dbReference>
<keyword evidence="1" id="KW-0472">Membrane</keyword>
<name>A0A1G2GUE1_9BACT</name>
<accession>A0A1G2GUE1</accession>
<evidence type="ECO:0000313" key="3">
    <source>
        <dbReference type="Proteomes" id="UP000179106"/>
    </source>
</evidence>
<keyword evidence="1" id="KW-1133">Transmembrane helix</keyword>
<dbReference type="Pfam" id="PF07963">
    <property type="entry name" value="N_methyl"/>
    <property type="match status" value="1"/>
</dbReference>
<dbReference type="Gene3D" id="3.30.700.10">
    <property type="entry name" value="Glycoprotein, Type 4 Pilin"/>
    <property type="match status" value="1"/>
</dbReference>
<proteinExistence type="predicted"/>
<organism evidence="2 3">
    <name type="scientific">Candidatus Ryanbacteria bacterium RIFCSPLOWO2_01_FULL_48_26</name>
    <dbReference type="NCBI Taxonomy" id="1802126"/>
    <lineage>
        <taxon>Bacteria</taxon>
        <taxon>Candidatus Ryaniibacteriota</taxon>
    </lineage>
</organism>
<dbReference type="AlphaFoldDB" id="A0A1G2GUE1"/>
<dbReference type="InterPro" id="IPR045584">
    <property type="entry name" value="Pilin-like"/>
</dbReference>
<protein>
    <recommendedName>
        <fullName evidence="4">General secretion pathway GspH domain-containing protein</fullName>
    </recommendedName>
</protein>
<feature type="transmembrane region" description="Helical" evidence="1">
    <location>
        <begin position="12"/>
        <end position="35"/>
    </location>
</feature>
<dbReference type="Proteomes" id="UP000179106">
    <property type="component" value="Unassembled WGS sequence"/>
</dbReference>
<dbReference type="SUPFAM" id="SSF54523">
    <property type="entry name" value="Pili subunits"/>
    <property type="match status" value="1"/>
</dbReference>
<keyword evidence="1" id="KW-0812">Transmembrane</keyword>
<evidence type="ECO:0000256" key="1">
    <source>
        <dbReference type="SAM" id="Phobius"/>
    </source>
</evidence>